<comment type="similarity">
    <text evidence="2 6">Belongs to the ATPase protein 8 family.</text>
</comment>
<reference evidence="8" key="1">
    <citation type="submission" date="2011-06" db="EMBL/GenBank/DDBJ databases">
        <title>Mitochondrial DNA sequences extracted from three strains of Flammulina velutipes.</title>
        <authorList>
            <person name="Yoon H."/>
            <person name="Kong W.-S."/>
            <person name="Kim J.-G."/>
        </authorList>
    </citation>
    <scope>NUCLEOTIDE SEQUENCE</scope>
    <source>
        <strain evidence="8">4019-18</strain>
        <strain evidence="10">4019-18x20</strain>
    </source>
</reference>
<dbReference type="EMBL" id="JN190939">
    <property type="protein sequence ID" value="AEO19624.1"/>
    <property type="molecule type" value="Genomic_DNA"/>
</dbReference>
<evidence type="ECO:0000256" key="2">
    <source>
        <dbReference type="ARBA" id="ARBA00008892"/>
    </source>
</evidence>
<evidence type="ECO:0000256" key="1">
    <source>
        <dbReference type="ARBA" id="ARBA00004167"/>
    </source>
</evidence>
<evidence type="ECO:0000256" key="6">
    <source>
        <dbReference type="RuleBase" id="RU368038"/>
    </source>
</evidence>
<feature type="transmembrane region" description="Helical" evidence="6">
    <location>
        <begin position="12"/>
        <end position="37"/>
    </location>
</feature>
<dbReference type="Pfam" id="PF05933">
    <property type="entry name" value="Fun_ATP-synt_8"/>
    <property type="match status" value="1"/>
</dbReference>
<name>M9MU49_FLAVE</name>
<keyword evidence="6" id="KW-0375">Hydrogen ion transport</keyword>
<evidence type="ECO:0000256" key="4">
    <source>
        <dbReference type="ARBA" id="ARBA00022989"/>
    </source>
</evidence>
<organism evidence="9">
    <name type="scientific">Flammulina velutipes</name>
    <name type="common">Agaricus velutipes</name>
    <dbReference type="NCBI Taxonomy" id="38945"/>
    <lineage>
        <taxon>Eukaryota</taxon>
        <taxon>Fungi</taxon>
        <taxon>Dikarya</taxon>
        <taxon>Basidiomycota</taxon>
        <taxon>Agaricomycotina</taxon>
        <taxon>Agaricomycetes</taxon>
        <taxon>Agaricomycetidae</taxon>
        <taxon>Agaricales</taxon>
        <taxon>Marasmiineae</taxon>
        <taxon>Physalacriaceae</taxon>
        <taxon>Flammulina</taxon>
    </lineage>
</organism>
<keyword evidence="3 6" id="KW-0812">Transmembrane</keyword>
<evidence type="ECO:0000313" key="9">
    <source>
        <dbReference type="EMBL" id="AEO19656.1"/>
    </source>
</evidence>
<keyword evidence="6" id="KW-0813">Transport</keyword>
<keyword evidence="6" id="KW-0138">CF(0)</keyword>
<keyword evidence="6 9" id="KW-0496">Mitochondrion</keyword>
<evidence type="ECO:0000256" key="3">
    <source>
        <dbReference type="ARBA" id="ARBA00022692"/>
    </source>
</evidence>
<keyword evidence="6" id="KW-0066">ATP synthesis</keyword>
<evidence type="ECO:0000313" key="7">
    <source>
        <dbReference type="EMBL" id="AEF33896.1"/>
    </source>
</evidence>
<proteinExistence type="inferred from homology"/>
<dbReference type="InterPro" id="IPR009230">
    <property type="entry name" value="ATP_synth_su8_fun"/>
</dbReference>
<keyword evidence="6" id="KW-0406">Ion transport</keyword>
<gene>
    <name evidence="9" type="primary">atp8</name>
    <name evidence="7" type="synonym">ATP8</name>
</gene>
<evidence type="ECO:0000313" key="10">
    <source>
        <dbReference type="EMBL" id="AEO19687.1"/>
    </source>
</evidence>
<sequence>MPQVIPFFFLNQIVSSFVILFLLVYIFSVYFLPLFTLQQVIRIYITKLSKNN</sequence>
<keyword evidence="5 6" id="KW-0472">Membrane</keyword>
<evidence type="ECO:0000313" key="8">
    <source>
        <dbReference type="EMBL" id="AEO19624.1"/>
    </source>
</evidence>
<dbReference type="EMBL" id="JF799107">
    <property type="protein sequence ID" value="AEF33896.1"/>
    <property type="molecule type" value="Genomic_DNA"/>
</dbReference>
<dbReference type="GO" id="GO:0005743">
    <property type="term" value="C:mitochondrial inner membrane"/>
    <property type="evidence" value="ECO:0007669"/>
    <property type="project" value="UniProtKB-SubCell"/>
</dbReference>
<keyword evidence="4 6" id="KW-1133">Transmembrane helix</keyword>
<accession>M9MU49</accession>
<dbReference type="GeneID" id="15822000"/>
<dbReference type="EMBL" id="JN190941">
    <property type="protein sequence ID" value="AEO19687.1"/>
    <property type="molecule type" value="Genomic_DNA"/>
</dbReference>
<protein>
    <recommendedName>
        <fullName evidence="6">ATP synthase protein 8</fullName>
    </recommendedName>
</protein>
<reference evidence="9" key="2">
    <citation type="journal article" date="2012" name="J. Gen. Appl. Microbiol.">
        <title>The mitochondrial genome of the white-rot fungus Flammulina velutipes.</title>
        <authorList>
            <person name="Yoon H."/>
            <person name="You Y.H."/>
            <person name="Woo J.R."/>
            <person name="Park Y.J."/>
            <person name="Kong W.S."/>
            <person name="Lee B.M."/>
            <person name="Kim J.G."/>
        </authorList>
    </citation>
    <scope>NUCLEOTIDE SEQUENCE</scope>
    <source>
        <strain evidence="9">4019-20</strain>
    </source>
</reference>
<geneLocation type="mitochondrion" evidence="9"/>
<dbReference type="GO" id="GO:0045259">
    <property type="term" value="C:proton-transporting ATP synthase complex"/>
    <property type="evidence" value="ECO:0007669"/>
    <property type="project" value="UniProtKB-KW"/>
</dbReference>
<dbReference type="GO" id="GO:0015078">
    <property type="term" value="F:proton transmembrane transporter activity"/>
    <property type="evidence" value="ECO:0007669"/>
    <property type="project" value="UniProtKB-UniRule"/>
</dbReference>
<dbReference type="RefSeq" id="YP_008080571.1">
    <property type="nucleotide sequence ID" value="NC_021373.1"/>
</dbReference>
<evidence type="ECO:0000256" key="5">
    <source>
        <dbReference type="ARBA" id="ARBA00023136"/>
    </source>
</evidence>
<comment type="subcellular location">
    <subcellularLocation>
        <location evidence="1">Membrane</location>
        <topology evidence="1">Single-pass membrane protein</topology>
    </subcellularLocation>
    <subcellularLocation>
        <location evidence="6">Mitochondrion inner membrane</location>
        <topology evidence="6">Single-pass membrane protein</topology>
    </subcellularLocation>
</comment>
<dbReference type="EMBL" id="JN190940">
    <property type="protein sequence ID" value="AEO19656.1"/>
    <property type="molecule type" value="Genomic_DNA"/>
</dbReference>
<reference evidence="7" key="3">
    <citation type="journal article" date="2014" name="PLoS ONE">
        <title>Whole genome and global gene expression analyses of the model mushroom Flammulina velutipes reveal a high capacity for lignocellulose degradation.</title>
        <authorList>
            <person name="Park Y.J."/>
            <person name="Baek J.H."/>
            <person name="Lee S."/>
            <person name="Kim C."/>
            <person name="Rhee H."/>
            <person name="Kim H."/>
            <person name="Seo J.S."/>
            <person name="Park H.R."/>
            <person name="Yoon D.E."/>
            <person name="Nam J.Y."/>
            <person name="Kim H.I."/>
            <person name="Kim J.G."/>
            <person name="Yoon H."/>
            <person name="Kang H.W."/>
            <person name="Cho J.Y."/>
            <person name="Song E.S."/>
            <person name="Sung G.H."/>
            <person name="Yoo Y.B."/>
            <person name="Lee C.S."/>
            <person name="Lee B.M."/>
            <person name="Kong W.S."/>
        </authorList>
    </citation>
    <scope>NUCLEOTIDE SEQUENCE</scope>
</reference>
<dbReference type="AlphaFoldDB" id="M9MU49"/>
<dbReference type="GO" id="GO:0015986">
    <property type="term" value="P:proton motive force-driven ATP synthesis"/>
    <property type="evidence" value="ECO:0007669"/>
    <property type="project" value="UniProtKB-UniRule"/>
</dbReference>
<comment type="function">
    <text evidence="6">Mitochondrial membrane ATP synthase (F(1)F(0) ATP synthase or Complex V) produces ATP from ADP in the presence of a proton gradient across the membrane which is generated by electron transport complexes of the respiratory chain. F-type ATPases consist of two structural domains, F(1) - containing the extramembraneous catalytic core and F(0) - containing the membrane proton channel, linked together by a central stalk and a peripheral stalk. During catalysis, ATP synthesis in the catalytic domain of F(1) is coupled via a rotary mechanism of the central stalk subunits to proton translocation. Part of the complex F(0) domain. Minor subunit located with subunit a in the membrane.</text>
</comment>
<comment type="subunit">
    <text evidence="6">F-type ATPases have 2 components, CF(1) - the catalytic core - and CF(0) - the membrane proton channel.</text>
</comment>